<evidence type="ECO:0000256" key="2">
    <source>
        <dbReference type="SAM" id="Phobius"/>
    </source>
</evidence>
<feature type="transmembrane region" description="Helical" evidence="2">
    <location>
        <begin position="21"/>
        <end position="41"/>
    </location>
</feature>
<evidence type="ECO:0000313" key="3">
    <source>
        <dbReference type="EMBL" id="MCY1080203.1"/>
    </source>
</evidence>
<feature type="compositionally biased region" description="Polar residues" evidence="1">
    <location>
        <begin position="60"/>
        <end position="71"/>
    </location>
</feature>
<organism evidence="3 4">
    <name type="scientific">Archangium lansingense</name>
    <dbReference type="NCBI Taxonomy" id="2995310"/>
    <lineage>
        <taxon>Bacteria</taxon>
        <taxon>Pseudomonadati</taxon>
        <taxon>Myxococcota</taxon>
        <taxon>Myxococcia</taxon>
        <taxon>Myxococcales</taxon>
        <taxon>Cystobacterineae</taxon>
        <taxon>Archangiaceae</taxon>
        <taxon>Archangium</taxon>
    </lineage>
</organism>
<evidence type="ECO:0008006" key="5">
    <source>
        <dbReference type="Google" id="ProtNLM"/>
    </source>
</evidence>
<sequence>MAANKKNLKKLGKRRGQGMTEYIIIVALIAIAAIGVITLFGNNIRKLFGASAEALAGNEDVSNTGQTASRQLQRKSLKTFGENSAD</sequence>
<gene>
    <name evidence="3" type="ORF">OV287_37700</name>
</gene>
<dbReference type="EMBL" id="JAPNKA010000001">
    <property type="protein sequence ID" value="MCY1080203.1"/>
    <property type="molecule type" value="Genomic_DNA"/>
</dbReference>
<dbReference type="RefSeq" id="WP_267538877.1">
    <property type="nucleotide sequence ID" value="NZ_JAPNKA010000001.1"/>
</dbReference>
<accession>A0ABT4AEV2</accession>
<dbReference type="Proteomes" id="UP001207654">
    <property type="component" value="Unassembled WGS sequence"/>
</dbReference>
<feature type="region of interest" description="Disordered" evidence="1">
    <location>
        <begin position="59"/>
        <end position="86"/>
    </location>
</feature>
<keyword evidence="2" id="KW-1133">Transmembrane helix</keyword>
<evidence type="ECO:0000256" key="1">
    <source>
        <dbReference type="SAM" id="MobiDB-lite"/>
    </source>
</evidence>
<evidence type="ECO:0000313" key="4">
    <source>
        <dbReference type="Proteomes" id="UP001207654"/>
    </source>
</evidence>
<keyword evidence="2" id="KW-0812">Transmembrane</keyword>
<proteinExistence type="predicted"/>
<reference evidence="3 4" key="1">
    <citation type="submission" date="2022-11" db="EMBL/GenBank/DDBJ databases">
        <title>Minimal conservation of predation-associated metabolite biosynthetic gene clusters underscores biosynthetic potential of Myxococcota including descriptions for ten novel species: Archangium lansinium sp. nov., Myxococcus landrumus sp. nov., Nannocystis bai.</title>
        <authorList>
            <person name="Ahearne A."/>
            <person name="Stevens C."/>
            <person name="Phillips K."/>
        </authorList>
    </citation>
    <scope>NUCLEOTIDE SEQUENCE [LARGE SCALE GENOMIC DNA]</scope>
    <source>
        <strain evidence="3 4">MIWBW</strain>
    </source>
</reference>
<name>A0ABT4AEV2_9BACT</name>
<keyword evidence="4" id="KW-1185">Reference proteome</keyword>
<comment type="caution">
    <text evidence="3">The sequence shown here is derived from an EMBL/GenBank/DDBJ whole genome shotgun (WGS) entry which is preliminary data.</text>
</comment>
<protein>
    <recommendedName>
        <fullName evidence="5">Pilus assembly protein</fullName>
    </recommendedName>
</protein>
<keyword evidence="2" id="KW-0472">Membrane</keyword>